<protein>
    <submittedName>
        <fullName evidence="1">Uncharacterized protein</fullName>
    </submittedName>
</protein>
<dbReference type="AlphaFoldDB" id="F3KN95"/>
<comment type="caution">
    <text evidence="1">The sequence shown here is derived from an EMBL/GenBank/DDBJ whole genome shotgun (WGS) entry which is preliminary data.</text>
</comment>
<gene>
    <name evidence="1" type="ORF">Nlim_1876</name>
</gene>
<name>F3KN95_9ARCH</name>
<dbReference type="Proteomes" id="UP000004348">
    <property type="component" value="Chromosome"/>
</dbReference>
<dbReference type="STRING" id="886738.Nlim_1876"/>
<evidence type="ECO:0000313" key="1">
    <source>
        <dbReference type="EMBL" id="EGG41070.1"/>
    </source>
</evidence>
<sequence>MDWTGFEPMTPRVQGGYTTRLYYQPTT</sequence>
<dbReference type="EMBL" id="AEGP01000066">
    <property type="protein sequence ID" value="EGG41070.1"/>
    <property type="molecule type" value="Genomic_DNA"/>
</dbReference>
<dbReference type="HOGENOM" id="CLU_3414448_0_0_2"/>
<accession>F3KN95</accession>
<proteinExistence type="predicted"/>
<organism evidence="1">
    <name type="scientific">Candidatus Nitrosarchaeum limnium SFB1</name>
    <dbReference type="NCBI Taxonomy" id="886738"/>
    <lineage>
        <taxon>Archaea</taxon>
        <taxon>Nitrososphaerota</taxon>
        <taxon>Nitrososphaeria</taxon>
        <taxon>Nitrosopumilales</taxon>
        <taxon>Nitrosopumilaceae</taxon>
        <taxon>Nitrosarchaeum</taxon>
    </lineage>
</organism>
<reference evidence="1" key="1">
    <citation type="journal article" date="2011" name="PLoS ONE">
        <title>Genome of a low-salinity ammonia-oxidizing archaeon determined by single-cell and metagenomic analysis.</title>
        <authorList>
            <person name="Blainey P.C."/>
            <person name="Mosier A.C."/>
            <person name="Potanina A."/>
            <person name="Francis C.A."/>
            <person name="Quake S.R."/>
        </authorList>
    </citation>
    <scope>NUCLEOTIDE SEQUENCE [LARGE SCALE GENOMIC DNA]</scope>
    <source>
        <strain evidence="1">SFB1</strain>
    </source>
</reference>